<protein>
    <submittedName>
        <fullName evidence="2">PocR ligand-binding domain-containing protein</fullName>
    </submittedName>
</protein>
<feature type="domain" description="PocR" evidence="1">
    <location>
        <begin position="5"/>
        <end position="156"/>
    </location>
</feature>
<comment type="caution">
    <text evidence="2">The sequence shown here is derived from an EMBL/GenBank/DDBJ whole genome shotgun (WGS) entry which is preliminary data.</text>
</comment>
<accession>A0A8J6NSH8</accession>
<reference evidence="2 3" key="1">
    <citation type="submission" date="2020-08" db="EMBL/GenBank/DDBJ databases">
        <title>Bridging the membrane lipid divide: bacteria of the FCB group superphylum have the potential to synthesize archaeal ether lipids.</title>
        <authorList>
            <person name="Villanueva L."/>
            <person name="Von Meijenfeldt F.A.B."/>
            <person name="Westbye A.B."/>
            <person name="Yadav S."/>
            <person name="Hopmans E.C."/>
            <person name="Dutilh B.E."/>
            <person name="Sinninghe Damste J.S."/>
        </authorList>
    </citation>
    <scope>NUCLEOTIDE SEQUENCE [LARGE SCALE GENOMIC DNA]</scope>
    <source>
        <strain evidence="2">NIOZ-UU30</strain>
    </source>
</reference>
<dbReference type="Pfam" id="PF10114">
    <property type="entry name" value="PocR"/>
    <property type="match status" value="1"/>
</dbReference>
<name>A0A8J6NSH8_9BACT</name>
<sequence>MQLTDILPLEKWIRLEEDVYKMFGFDNNVFNIDGFRITDFKKWANRLCPAIKATDRGQSYICAVAHMNLAAAARNTKQPVIEECDAGLVKLVVPIFVNSKFLGAFGACGSLLDDGEIDTFLVNKTTGIDTEEIESLASDIDSITTAGAEAAVAYIKARIVRIVSYFENQT</sequence>
<dbReference type="Proteomes" id="UP000603434">
    <property type="component" value="Unassembled WGS sequence"/>
</dbReference>
<evidence type="ECO:0000313" key="3">
    <source>
        <dbReference type="Proteomes" id="UP000603434"/>
    </source>
</evidence>
<evidence type="ECO:0000313" key="2">
    <source>
        <dbReference type="EMBL" id="MBC8361347.1"/>
    </source>
</evidence>
<evidence type="ECO:0000259" key="1">
    <source>
        <dbReference type="Pfam" id="PF10114"/>
    </source>
</evidence>
<dbReference type="InterPro" id="IPR018771">
    <property type="entry name" value="PocR_dom"/>
</dbReference>
<dbReference type="EMBL" id="JACNJH010000130">
    <property type="protein sequence ID" value="MBC8361347.1"/>
    <property type="molecule type" value="Genomic_DNA"/>
</dbReference>
<gene>
    <name evidence="2" type="ORF">H8E23_08120</name>
</gene>
<proteinExistence type="predicted"/>
<organism evidence="2 3">
    <name type="scientific">Candidatus Desulfatibia profunda</name>
    <dbReference type="NCBI Taxonomy" id="2841695"/>
    <lineage>
        <taxon>Bacteria</taxon>
        <taxon>Pseudomonadati</taxon>
        <taxon>Thermodesulfobacteriota</taxon>
        <taxon>Desulfobacteria</taxon>
        <taxon>Desulfobacterales</taxon>
        <taxon>Desulfobacterales incertae sedis</taxon>
        <taxon>Candidatus Desulfatibia</taxon>
    </lineage>
</organism>
<dbReference type="AlphaFoldDB" id="A0A8J6NSH8"/>